<protein>
    <submittedName>
        <fullName evidence="2">Uncharacterized protein</fullName>
    </submittedName>
</protein>
<sequence>MPKSRSLTERSLLRRLGIAPNGKASTKAQKNGPAKKRPRAAKVRLHQSGIAEERKPPVRQIPWWVLPEDDRMLTPGGGIPGGLFPPGGGPGVPGPGGPGGPGPGGPGGPGPGPGPGPFPPPPPPRPPGPPPGPPGPFPPPPRPPGPFPLPPPPRPPFPIPIPFPIPVPPPGPTPAFIIVQINGGFAFPGATQTAFAFFFPGITIRQALQSTGLVTFGPRGFISFVSGIRISGTVGVQLRYNGRIIPQTLLDLPAAPFSTIGLELFYF</sequence>
<dbReference type="RefSeq" id="WP_185123120.1">
    <property type="nucleotide sequence ID" value="NZ_JACJVQ010000025.1"/>
</dbReference>
<name>A0A841T9M2_9BACL</name>
<keyword evidence="3" id="KW-1185">Reference proteome</keyword>
<reference evidence="2 3" key="1">
    <citation type="submission" date="2020-08" db="EMBL/GenBank/DDBJ databases">
        <title>Cohnella phylogeny.</title>
        <authorList>
            <person name="Dunlap C."/>
        </authorList>
    </citation>
    <scope>NUCLEOTIDE SEQUENCE [LARGE SCALE GENOMIC DNA]</scope>
    <source>
        <strain evidence="2 3">DSM 25241</strain>
    </source>
</reference>
<comment type="caution">
    <text evidence="2">The sequence shown here is derived from an EMBL/GenBank/DDBJ whole genome shotgun (WGS) entry which is preliminary data.</text>
</comment>
<feature type="compositionally biased region" description="Basic residues" evidence="1">
    <location>
        <begin position="33"/>
        <end position="45"/>
    </location>
</feature>
<dbReference type="AlphaFoldDB" id="A0A841T9M2"/>
<organism evidence="2 3">
    <name type="scientific">Cohnella thailandensis</name>
    <dbReference type="NCBI Taxonomy" id="557557"/>
    <lineage>
        <taxon>Bacteria</taxon>
        <taxon>Bacillati</taxon>
        <taxon>Bacillota</taxon>
        <taxon>Bacilli</taxon>
        <taxon>Bacillales</taxon>
        <taxon>Paenibacillaceae</taxon>
        <taxon>Cohnella</taxon>
    </lineage>
</organism>
<feature type="region of interest" description="Disordered" evidence="1">
    <location>
        <begin position="1"/>
        <end position="155"/>
    </location>
</feature>
<feature type="compositionally biased region" description="Basic and acidic residues" evidence="1">
    <location>
        <begin position="1"/>
        <end position="12"/>
    </location>
</feature>
<feature type="compositionally biased region" description="Gly residues" evidence="1">
    <location>
        <begin position="75"/>
        <end position="91"/>
    </location>
</feature>
<dbReference type="Proteomes" id="UP000535838">
    <property type="component" value="Unassembled WGS sequence"/>
</dbReference>
<evidence type="ECO:0000313" key="3">
    <source>
        <dbReference type="Proteomes" id="UP000535838"/>
    </source>
</evidence>
<evidence type="ECO:0000256" key="1">
    <source>
        <dbReference type="SAM" id="MobiDB-lite"/>
    </source>
</evidence>
<evidence type="ECO:0000313" key="2">
    <source>
        <dbReference type="EMBL" id="MBB6637911.1"/>
    </source>
</evidence>
<gene>
    <name evidence="2" type="ORF">H7B67_27605</name>
</gene>
<dbReference type="PRINTS" id="PR01217">
    <property type="entry name" value="PRICHEXTENSN"/>
</dbReference>
<proteinExistence type="predicted"/>
<feature type="compositionally biased region" description="Pro residues" evidence="1">
    <location>
        <begin position="92"/>
        <end position="155"/>
    </location>
</feature>
<accession>A0A841T9M2</accession>
<dbReference type="EMBL" id="JACJVQ010000025">
    <property type="protein sequence ID" value="MBB6637911.1"/>
    <property type="molecule type" value="Genomic_DNA"/>
</dbReference>